<evidence type="ECO:0000256" key="11">
    <source>
        <dbReference type="ARBA" id="ARBA00049085"/>
    </source>
</evidence>
<dbReference type="Gene3D" id="3.90.180.10">
    <property type="entry name" value="Medium-chain alcohol dehydrogenases, catalytic domain"/>
    <property type="match status" value="1"/>
</dbReference>
<proteinExistence type="inferred from homology"/>
<dbReference type="PROSITE" id="PS00059">
    <property type="entry name" value="ADH_ZINC"/>
    <property type="match status" value="1"/>
</dbReference>
<dbReference type="Gene3D" id="3.40.50.720">
    <property type="entry name" value="NAD(P)-binding Rossmann-like Domain"/>
    <property type="match status" value="1"/>
</dbReference>
<dbReference type="InterPro" id="IPR050129">
    <property type="entry name" value="Zn_alcohol_dh"/>
</dbReference>
<sequence length="344" mass="36679">MKALFKVDGLPGLQLLDTPVPAVRDDDVLIRVHSTGICGTDVHIYQWDAWAQRHVTAPLVVGHEFVGEVVETGRHVSGFRPGDLVGGEGHLVCGRCRDCREGHAHHCAHTRGLGIHHHGAFAEYLALPATNVWRHNEGTSPDAAVLFDPLGNAVHTAGVFPVLGEDVLVTGAGPIGIMTAMVAERLGANSVTLADVSEFRVGLARDMGVRRALDVRDLTPGSGRGFGVALETSGAAAAVRQAVELLAHGGKLAALGLPPQDVPVDWSTLVLKSIAVQGVYGRRMFATWRETSSLIDNGLDVAPVITHRFPFTQFTDAFATAAGRTCGKVVMQWHDDGRSRPHIP</sequence>
<comment type="catalytic activity">
    <reaction evidence="10">
        <text>2-deoxy-scyllo-inosamine + NAD(+) = 3-amino-2,3-dideoxy-scyllo-inosose + NADH + H(+)</text>
        <dbReference type="Rhea" id="RHEA:33883"/>
        <dbReference type="ChEBI" id="CHEBI:15378"/>
        <dbReference type="ChEBI" id="CHEBI:57540"/>
        <dbReference type="ChEBI" id="CHEBI:57945"/>
        <dbReference type="ChEBI" id="CHEBI:65002"/>
        <dbReference type="ChEBI" id="CHEBI:65003"/>
        <dbReference type="EC" id="1.1.1.329"/>
    </reaction>
</comment>
<keyword evidence="4 14" id="KW-0560">Oxidoreductase</keyword>
<evidence type="ECO:0000256" key="2">
    <source>
        <dbReference type="ARBA" id="ARBA00022723"/>
    </source>
</evidence>
<evidence type="ECO:0000259" key="13">
    <source>
        <dbReference type="SMART" id="SM00829"/>
    </source>
</evidence>
<dbReference type="SUPFAM" id="SSF51735">
    <property type="entry name" value="NAD(P)-binding Rossmann-fold domains"/>
    <property type="match status" value="1"/>
</dbReference>
<evidence type="ECO:0000256" key="9">
    <source>
        <dbReference type="ARBA" id="ARBA00039387"/>
    </source>
</evidence>
<dbReference type="EC" id="1.1.1.329" evidence="8"/>
<organism evidence="14 15">
    <name type="scientific">Streptomyces katrae</name>
    <dbReference type="NCBI Taxonomy" id="68223"/>
    <lineage>
        <taxon>Bacteria</taxon>
        <taxon>Bacillati</taxon>
        <taxon>Actinomycetota</taxon>
        <taxon>Actinomycetes</taxon>
        <taxon>Kitasatosporales</taxon>
        <taxon>Streptomycetaceae</taxon>
        <taxon>Streptomyces</taxon>
    </lineage>
</organism>
<dbReference type="PANTHER" id="PTHR43401:SF2">
    <property type="entry name" value="L-THREONINE 3-DEHYDROGENASE"/>
    <property type="match status" value="1"/>
</dbReference>
<dbReference type="EMBL" id="JASITI010000010">
    <property type="protein sequence ID" value="MDK9496116.1"/>
    <property type="molecule type" value="Genomic_DNA"/>
</dbReference>
<evidence type="ECO:0000313" key="15">
    <source>
        <dbReference type="Proteomes" id="UP001223390"/>
    </source>
</evidence>
<name>A0ABT7GS77_9ACTN</name>
<dbReference type="PANTHER" id="PTHR43401">
    <property type="entry name" value="L-THREONINE 3-DEHYDROGENASE"/>
    <property type="match status" value="1"/>
</dbReference>
<comment type="function">
    <text evidence="5">Catalyzes the oxidation of 2-deoxy-scyllo-inosamine (DOIA) with NAD(+) or NADP(+), forming 3-amino-2,3-dideoxy-scyllo-inosose (amino-DOI).</text>
</comment>
<evidence type="ECO:0000256" key="4">
    <source>
        <dbReference type="ARBA" id="ARBA00023002"/>
    </source>
</evidence>
<dbReference type="InterPro" id="IPR011032">
    <property type="entry name" value="GroES-like_sf"/>
</dbReference>
<comment type="pathway">
    <text evidence="6">Metabolic intermediate biosynthesis; 2-deoxystreptamine biosynthesis; 2-deoxystreptamine from D-glucose 6-phosphate: step 3/4.</text>
</comment>
<dbReference type="NCBIfam" id="NF003808">
    <property type="entry name" value="PRK05396.1"/>
    <property type="match status" value="1"/>
</dbReference>
<dbReference type="Pfam" id="PF08240">
    <property type="entry name" value="ADH_N"/>
    <property type="match status" value="1"/>
</dbReference>
<comment type="catalytic activity">
    <reaction evidence="11">
        <text>2-deoxy-scyllo-inosamine + NADP(+) = 3-amino-2,3-dideoxy-scyllo-inosose + NADPH + H(+)</text>
        <dbReference type="Rhea" id="RHEA:33879"/>
        <dbReference type="ChEBI" id="CHEBI:15378"/>
        <dbReference type="ChEBI" id="CHEBI:57783"/>
        <dbReference type="ChEBI" id="CHEBI:58349"/>
        <dbReference type="ChEBI" id="CHEBI:65002"/>
        <dbReference type="ChEBI" id="CHEBI:65003"/>
        <dbReference type="EC" id="1.1.1.329"/>
    </reaction>
</comment>
<dbReference type="InterPro" id="IPR013149">
    <property type="entry name" value="ADH-like_C"/>
</dbReference>
<gene>
    <name evidence="14" type="primary">tdh</name>
    <name evidence="14" type="ORF">QEZ40_000456</name>
</gene>
<feature type="domain" description="Enoyl reductase (ER)" evidence="13">
    <location>
        <begin position="9"/>
        <end position="331"/>
    </location>
</feature>
<dbReference type="Proteomes" id="UP001223390">
    <property type="component" value="Unassembled WGS sequence"/>
</dbReference>
<comment type="similarity">
    <text evidence="7">Belongs to the zinc-containing alcohol dehydrogenase family. DOIA dehydrogenase subfamily.</text>
</comment>
<evidence type="ECO:0000256" key="8">
    <source>
        <dbReference type="ARBA" id="ARBA00039102"/>
    </source>
</evidence>
<keyword evidence="2 12" id="KW-0479">Metal-binding</keyword>
<evidence type="ECO:0000256" key="5">
    <source>
        <dbReference type="ARBA" id="ARBA00037678"/>
    </source>
</evidence>
<dbReference type="SUPFAM" id="SSF50129">
    <property type="entry name" value="GroES-like"/>
    <property type="match status" value="1"/>
</dbReference>
<evidence type="ECO:0000313" key="14">
    <source>
        <dbReference type="EMBL" id="MDK9496116.1"/>
    </source>
</evidence>
<comment type="caution">
    <text evidence="14">The sequence shown here is derived from an EMBL/GenBank/DDBJ whole genome shotgun (WGS) entry which is preliminary data.</text>
</comment>
<keyword evidence="3 12" id="KW-0862">Zinc</keyword>
<dbReference type="InterPro" id="IPR002328">
    <property type="entry name" value="ADH_Zn_CS"/>
</dbReference>
<evidence type="ECO:0000256" key="6">
    <source>
        <dbReference type="ARBA" id="ARBA00037908"/>
    </source>
</evidence>
<reference evidence="14 15" key="1">
    <citation type="submission" date="2023-05" db="EMBL/GenBank/DDBJ databases">
        <title>Sequencing and Assembly of Streptomyces sp. NP73.</title>
        <authorList>
            <person name="Konwar A.N."/>
            <person name="Saikia K."/>
            <person name="Thakur D."/>
        </authorList>
    </citation>
    <scope>NUCLEOTIDE SEQUENCE [LARGE SCALE GENOMIC DNA]</scope>
    <source>
        <strain evidence="14 15">NP73</strain>
    </source>
</reference>
<evidence type="ECO:0000256" key="1">
    <source>
        <dbReference type="ARBA" id="ARBA00001947"/>
    </source>
</evidence>
<dbReference type="Pfam" id="PF00107">
    <property type="entry name" value="ADH_zinc_N"/>
    <property type="match status" value="1"/>
</dbReference>
<evidence type="ECO:0000256" key="10">
    <source>
        <dbReference type="ARBA" id="ARBA00048685"/>
    </source>
</evidence>
<dbReference type="InterPro" id="IPR020843">
    <property type="entry name" value="ER"/>
</dbReference>
<dbReference type="GO" id="GO:0008743">
    <property type="term" value="F:L-threonine 3-dehydrogenase activity"/>
    <property type="evidence" value="ECO:0007669"/>
    <property type="project" value="UniProtKB-EC"/>
</dbReference>
<protein>
    <recommendedName>
        <fullName evidence="9">2-deoxy-scyllo-inosamine dehydrogenase</fullName>
        <ecNumber evidence="8">1.1.1.329</ecNumber>
    </recommendedName>
</protein>
<dbReference type="RefSeq" id="WP_285341652.1">
    <property type="nucleotide sequence ID" value="NZ_JASITI010000010.1"/>
</dbReference>
<comment type="cofactor">
    <cofactor evidence="1 12">
        <name>Zn(2+)</name>
        <dbReference type="ChEBI" id="CHEBI:29105"/>
    </cofactor>
</comment>
<evidence type="ECO:0000256" key="12">
    <source>
        <dbReference type="RuleBase" id="RU361277"/>
    </source>
</evidence>
<evidence type="ECO:0000256" key="7">
    <source>
        <dbReference type="ARBA" id="ARBA00038004"/>
    </source>
</evidence>
<dbReference type="InterPro" id="IPR036291">
    <property type="entry name" value="NAD(P)-bd_dom_sf"/>
</dbReference>
<accession>A0ABT7GS77</accession>
<dbReference type="SMART" id="SM00829">
    <property type="entry name" value="PKS_ER"/>
    <property type="match status" value="1"/>
</dbReference>
<keyword evidence="15" id="KW-1185">Reference proteome</keyword>
<dbReference type="InterPro" id="IPR013154">
    <property type="entry name" value="ADH-like_N"/>
</dbReference>
<evidence type="ECO:0000256" key="3">
    <source>
        <dbReference type="ARBA" id="ARBA00022833"/>
    </source>
</evidence>